<dbReference type="EMBL" id="JAUSZV010000005">
    <property type="protein sequence ID" value="MDQ0904739.1"/>
    <property type="molecule type" value="Genomic_DNA"/>
</dbReference>
<gene>
    <name evidence="1" type="ORF">QFZ22_000724</name>
</gene>
<name>A0AAW8F4K6_9ACTN</name>
<evidence type="ECO:0000313" key="1">
    <source>
        <dbReference type="EMBL" id="MDQ0904739.1"/>
    </source>
</evidence>
<sequence length="127" mass="14549">MDAEVLARVAKARARVRRHAWSLLHLRPGDFPWPAVPGKRLHGWAVTDMDATIITGTLSANLAAHLDAWLRLLTLHDQQDLDDDEPDTMRFWLCHLPARRAKHARRRWLRIEPPGHGPTRSPPPWGD</sequence>
<dbReference type="AlphaFoldDB" id="A0AAW8F4K6"/>
<evidence type="ECO:0000313" key="2">
    <source>
        <dbReference type="Proteomes" id="UP001234216"/>
    </source>
</evidence>
<comment type="caution">
    <text evidence="1">The sequence shown here is derived from an EMBL/GenBank/DDBJ whole genome shotgun (WGS) entry which is preliminary data.</text>
</comment>
<dbReference type="Proteomes" id="UP001234216">
    <property type="component" value="Unassembled WGS sequence"/>
</dbReference>
<reference evidence="1" key="1">
    <citation type="submission" date="2023-07" db="EMBL/GenBank/DDBJ databases">
        <title>Comparative genomics of wheat-associated soil bacteria to identify genetic determinants of phenazine resistance.</title>
        <authorList>
            <person name="Mouncey N."/>
        </authorList>
    </citation>
    <scope>NUCLEOTIDE SEQUENCE</scope>
    <source>
        <strain evidence="1">V4I22</strain>
    </source>
</reference>
<organism evidence="1 2">
    <name type="scientific">Streptomyces canus</name>
    <dbReference type="NCBI Taxonomy" id="58343"/>
    <lineage>
        <taxon>Bacteria</taxon>
        <taxon>Bacillati</taxon>
        <taxon>Actinomycetota</taxon>
        <taxon>Actinomycetes</taxon>
        <taxon>Kitasatosporales</taxon>
        <taxon>Streptomycetaceae</taxon>
        <taxon>Streptomyces</taxon>
        <taxon>Streptomyces aurantiacus group</taxon>
    </lineage>
</organism>
<accession>A0AAW8F4K6</accession>
<protein>
    <submittedName>
        <fullName evidence="1">Uncharacterized protein</fullName>
    </submittedName>
</protein>
<proteinExistence type="predicted"/>
<dbReference type="RefSeq" id="WP_306972292.1">
    <property type="nucleotide sequence ID" value="NZ_JAUSZV010000005.1"/>
</dbReference>